<dbReference type="AlphaFoldDB" id="A9NVF2"/>
<keyword evidence="3 5" id="KW-1133">Transmembrane helix</keyword>
<dbReference type="Pfam" id="PF07264">
    <property type="entry name" value="EI24"/>
    <property type="match status" value="1"/>
</dbReference>
<sequence>MDPLELREAPSMEGNGEKLKEFFAQLVMLWWAGVREACCLHRVLFFCKRSRILLKRTGQCFLLNGCIFLGSIFLVKIVITPVLQWILPVNSQHQVATDVQYCPITEAGERFYSLLQAILITLFYVLWFYPMYVFSFIISSIWYNEIAKQACIVMKESEEDPQKSNSGKDKVLSTEAAINHDGLEGMMLMIGEQIYSVLMLTIFFLEVSGVGYIPYIGKIMNFILQSWIYAYYCFEYKWNFIEWNLDKRIYFFETNWAFFAGFGSPCVLATFFSSQLISSGIMAILFPLFVLSATAAHPEQVIDTFSRRWTHNRLRQVPLFYVPNATSFQALRFLSFIGKKISFIGMKKQV</sequence>
<keyword evidence="4 5" id="KW-0472">Membrane</keyword>
<dbReference type="PANTHER" id="PTHR21389:SF0">
    <property type="entry name" value="ETOPOSIDE-INDUCED PROTEIN 2.4 HOMOLOG"/>
    <property type="match status" value="1"/>
</dbReference>
<evidence type="ECO:0000256" key="4">
    <source>
        <dbReference type="ARBA" id="ARBA00023136"/>
    </source>
</evidence>
<evidence type="ECO:0000256" key="2">
    <source>
        <dbReference type="ARBA" id="ARBA00022692"/>
    </source>
</evidence>
<comment type="subcellular location">
    <subcellularLocation>
        <location evidence="1">Membrane</location>
        <topology evidence="1">Multi-pass membrane protein</topology>
    </subcellularLocation>
</comment>
<feature type="transmembrane region" description="Helical" evidence="5">
    <location>
        <begin position="61"/>
        <end position="87"/>
    </location>
</feature>
<dbReference type="GO" id="GO:0016236">
    <property type="term" value="P:macroautophagy"/>
    <property type="evidence" value="ECO:0007669"/>
    <property type="project" value="TreeGrafter"/>
</dbReference>
<feature type="transmembrane region" description="Helical" evidence="5">
    <location>
        <begin position="277"/>
        <end position="298"/>
    </location>
</feature>
<evidence type="ECO:0000256" key="5">
    <source>
        <dbReference type="SAM" id="Phobius"/>
    </source>
</evidence>
<organism evidence="6">
    <name type="scientific">Picea sitchensis</name>
    <name type="common">Sitka spruce</name>
    <name type="synonym">Pinus sitchensis</name>
    <dbReference type="NCBI Taxonomy" id="3332"/>
    <lineage>
        <taxon>Eukaryota</taxon>
        <taxon>Viridiplantae</taxon>
        <taxon>Streptophyta</taxon>
        <taxon>Embryophyta</taxon>
        <taxon>Tracheophyta</taxon>
        <taxon>Spermatophyta</taxon>
        <taxon>Pinopsida</taxon>
        <taxon>Pinidae</taxon>
        <taxon>Conifers I</taxon>
        <taxon>Pinales</taxon>
        <taxon>Pinaceae</taxon>
        <taxon>Picea</taxon>
    </lineage>
</organism>
<dbReference type="InterPro" id="IPR059112">
    <property type="entry name" value="CysZ/EI24"/>
</dbReference>
<reference evidence="6" key="1">
    <citation type="journal article" date="2008" name="BMC Genomics">
        <title>A conifer genomics resource of 200,000 spruce (Picea spp.) ESTs and 6,464 high-quality, sequence-finished full-length cDNAs for Sitka spruce (Picea sitchensis).</title>
        <authorList>
            <person name="Ralph S.G."/>
            <person name="Chun H.J."/>
            <person name="Kolosova N."/>
            <person name="Cooper D."/>
            <person name="Oddy C."/>
            <person name="Ritland C.E."/>
            <person name="Kirkpatrick R."/>
            <person name="Moore R."/>
            <person name="Barber S."/>
            <person name="Holt R.A."/>
            <person name="Jones S.J."/>
            <person name="Marra M.A."/>
            <person name="Douglas C.J."/>
            <person name="Ritland K."/>
            <person name="Bohlmann J."/>
        </authorList>
    </citation>
    <scope>NUCLEOTIDE SEQUENCE</scope>
    <source>
        <tissue evidence="6">Green portion of the leader tissue</tissue>
    </source>
</reference>
<name>A9NVF2_PICSI</name>
<dbReference type="GO" id="GO:0016020">
    <property type="term" value="C:membrane"/>
    <property type="evidence" value="ECO:0007669"/>
    <property type="project" value="UniProtKB-SubCell"/>
</dbReference>
<feature type="transmembrane region" description="Helical" evidence="5">
    <location>
        <begin position="194"/>
        <end position="213"/>
    </location>
</feature>
<keyword evidence="2 5" id="KW-0812">Transmembrane</keyword>
<feature type="transmembrane region" description="Helical" evidence="5">
    <location>
        <begin position="250"/>
        <end position="271"/>
    </location>
</feature>
<evidence type="ECO:0000256" key="3">
    <source>
        <dbReference type="ARBA" id="ARBA00022989"/>
    </source>
</evidence>
<dbReference type="OMA" id="HMCLLYA"/>
<feature type="transmembrane region" description="Helical" evidence="5">
    <location>
        <begin position="114"/>
        <end position="138"/>
    </location>
</feature>
<dbReference type="PANTHER" id="PTHR21389">
    <property type="entry name" value="P53 INDUCED PROTEIN"/>
    <property type="match status" value="1"/>
</dbReference>
<accession>A9NVF2</accession>
<evidence type="ECO:0000313" key="6">
    <source>
        <dbReference type="EMBL" id="ABK24613.1"/>
    </source>
</evidence>
<evidence type="ECO:0000256" key="1">
    <source>
        <dbReference type="ARBA" id="ARBA00004141"/>
    </source>
</evidence>
<dbReference type="EMBL" id="EF085306">
    <property type="protein sequence ID" value="ABK24613.1"/>
    <property type="molecule type" value="mRNA"/>
</dbReference>
<dbReference type="GO" id="GO:0005783">
    <property type="term" value="C:endoplasmic reticulum"/>
    <property type="evidence" value="ECO:0007669"/>
    <property type="project" value="TreeGrafter"/>
</dbReference>
<proteinExistence type="evidence at transcript level"/>
<protein>
    <submittedName>
        <fullName evidence="6">Uncharacterized protein</fullName>
    </submittedName>
</protein>